<dbReference type="SMART" id="SM01269">
    <property type="entry name" value="Lipid_DES"/>
    <property type="match status" value="1"/>
</dbReference>
<dbReference type="GO" id="GO:0016020">
    <property type="term" value="C:membrane"/>
    <property type="evidence" value="ECO:0007669"/>
    <property type="project" value="GOC"/>
</dbReference>
<gene>
    <name evidence="4" type="ORF">ASTO00021_LOCUS5943</name>
    <name evidence="5" type="ORF">ASTO00021_LOCUS5944</name>
</gene>
<dbReference type="Pfam" id="PF08557">
    <property type="entry name" value="Lipid_DES"/>
    <property type="match status" value="1"/>
</dbReference>
<feature type="transmembrane region" description="Helical" evidence="2">
    <location>
        <begin position="112"/>
        <end position="131"/>
    </location>
</feature>
<dbReference type="InterPro" id="IPR005804">
    <property type="entry name" value="FA_desaturase_dom"/>
</dbReference>
<feature type="transmembrane region" description="Helical" evidence="2">
    <location>
        <begin position="200"/>
        <end position="219"/>
    </location>
</feature>
<feature type="compositionally biased region" description="Polar residues" evidence="1">
    <location>
        <begin position="1"/>
        <end position="17"/>
    </location>
</feature>
<dbReference type="PANTHER" id="PTHR12879:SF8">
    <property type="entry name" value="SPHINGOLIPID DELTA(4)-DESATURASE DES1"/>
    <property type="match status" value="1"/>
</dbReference>
<evidence type="ECO:0000313" key="4">
    <source>
        <dbReference type="EMBL" id="CAE0435663.1"/>
    </source>
</evidence>
<evidence type="ECO:0000259" key="3">
    <source>
        <dbReference type="SMART" id="SM01269"/>
    </source>
</evidence>
<dbReference type="EMBL" id="HBIN01008043">
    <property type="protein sequence ID" value="CAE0435663.1"/>
    <property type="molecule type" value="Transcribed_RNA"/>
</dbReference>
<dbReference type="Pfam" id="PF00487">
    <property type="entry name" value="FA_desaturase"/>
    <property type="match status" value="1"/>
</dbReference>
<keyword evidence="2" id="KW-1133">Transmembrane helix</keyword>
<name>A0A6S8BEY6_9STRA</name>
<proteinExistence type="predicted"/>
<feature type="transmembrane region" description="Helical" evidence="2">
    <location>
        <begin position="151"/>
        <end position="169"/>
    </location>
</feature>
<keyword evidence="2" id="KW-0812">Transmembrane</keyword>
<dbReference type="GO" id="GO:0042284">
    <property type="term" value="F:sphingolipid delta-4 desaturase activity"/>
    <property type="evidence" value="ECO:0007669"/>
    <property type="project" value="TreeGrafter"/>
</dbReference>
<feature type="transmembrane region" description="Helical" evidence="2">
    <location>
        <begin position="231"/>
        <end position="257"/>
    </location>
</feature>
<sequence length="394" mass="45988">MCPTPSHSVSGSETQKGNEALKTKHEDYDVFHGSKVKDIQDNYDLQNFVWSMTDEPHASRRKKMIKEYPELKKLMGHEPLTKYIVTSLVYIQLHIAVSLRNEAPSWNSLGTLRWWVVMYTVGATITQMLFLACHEISHNLAFRKFSHNKMFGLFANIPMVFPFFMYFKFYHNEHHKYQGVEGVDTDLPTAFEAKLLSNPVGKAFFLFFQTWFYALRPLFVKQPVITRWHVVNYAVQFLSIGAIAYFFGWGPIVFLLVSDHFAGGFHPLASHFIAEHYAFKGDVETYSYYGPLNLLTWNVGFHNEHHDFPTVPWSRLPCLYELAKDRYYKELPYHESWTNVLVQFLFNPKYTLYNRVKRADKHNIADKNYQGAADYTGGWLLGLGMKEKPKEDVQ</sequence>
<dbReference type="EMBL" id="HBIN01008044">
    <property type="protein sequence ID" value="CAE0435664.1"/>
    <property type="molecule type" value="Transcribed_RNA"/>
</dbReference>
<reference evidence="5" key="1">
    <citation type="submission" date="2021-01" db="EMBL/GenBank/DDBJ databases">
        <authorList>
            <person name="Corre E."/>
            <person name="Pelletier E."/>
            <person name="Niang G."/>
            <person name="Scheremetjew M."/>
            <person name="Finn R."/>
            <person name="Kale V."/>
            <person name="Holt S."/>
            <person name="Cochrane G."/>
            <person name="Meng A."/>
            <person name="Brown T."/>
            <person name="Cohen L."/>
        </authorList>
    </citation>
    <scope>NUCLEOTIDE SEQUENCE</scope>
    <source>
        <strain evidence="5">GSBS06</strain>
    </source>
</reference>
<evidence type="ECO:0000313" key="5">
    <source>
        <dbReference type="EMBL" id="CAE0435664.1"/>
    </source>
</evidence>
<dbReference type="InterPro" id="IPR013866">
    <property type="entry name" value="Sphingolipid_d4-desaturase_N"/>
</dbReference>
<dbReference type="PANTHER" id="PTHR12879">
    <property type="entry name" value="SPHINGOLIPID DELTA 4 DESATURASE/C-4 HYDROXYLASE PROTEIN DES2"/>
    <property type="match status" value="1"/>
</dbReference>
<keyword evidence="2" id="KW-0472">Membrane</keyword>
<protein>
    <recommendedName>
        <fullName evidence="3">Sphingolipid delta4-desaturase N-terminal domain-containing protein</fullName>
    </recommendedName>
</protein>
<dbReference type="GO" id="GO:0046513">
    <property type="term" value="P:ceramide biosynthetic process"/>
    <property type="evidence" value="ECO:0007669"/>
    <property type="project" value="TreeGrafter"/>
</dbReference>
<organism evidence="5">
    <name type="scientific">Aplanochytrium stocchinoi</name>
    <dbReference type="NCBI Taxonomy" id="215587"/>
    <lineage>
        <taxon>Eukaryota</taxon>
        <taxon>Sar</taxon>
        <taxon>Stramenopiles</taxon>
        <taxon>Bigyra</taxon>
        <taxon>Labyrinthulomycetes</taxon>
        <taxon>Thraustochytrida</taxon>
        <taxon>Thraustochytriidae</taxon>
        <taxon>Aplanochytrium</taxon>
    </lineage>
</organism>
<dbReference type="AlphaFoldDB" id="A0A6S8BEY6"/>
<accession>A0A6S8BEY6</accession>
<evidence type="ECO:0000256" key="2">
    <source>
        <dbReference type="SAM" id="Phobius"/>
    </source>
</evidence>
<evidence type="ECO:0000256" key="1">
    <source>
        <dbReference type="SAM" id="MobiDB-lite"/>
    </source>
</evidence>
<feature type="region of interest" description="Disordered" evidence="1">
    <location>
        <begin position="1"/>
        <end position="21"/>
    </location>
</feature>
<feature type="domain" description="Sphingolipid delta4-desaturase N-terminal" evidence="3">
    <location>
        <begin position="43"/>
        <end position="81"/>
    </location>
</feature>